<sequence length="262" mass="30636">MINEDIELQLKEWFDENYEMLRFSNGHALNPMVKEIAFQHVLQYWKKLSDLATKVDETELKLFLSGLETTKGNKFSILAYVDIARTQEEVFLYDIKTENVKFLEANRKRHEDQLNLYSKMYYDLYGDPMAKAAVIATGQTEELKKAWEEYVNEGDNTALEQAIRSWNPYLEVKINKETTTEVLKDFGNVVDKIESKEFVPPPSTELETKVLGKKIQTLLNMFVTIVMDAFLVLLLNPILLKKKQVEEVRRKALLRFLNKLKK</sequence>
<reference evidence="3 4" key="1">
    <citation type="submission" date="2019-07" db="EMBL/GenBank/DDBJ databases">
        <authorList>
            <person name="Yu W.S."/>
            <person name="Cheong H.-M."/>
            <person name="Choi Y."/>
            <person name="Hwang K.J."/>
            <person name="Jung K."/>
            <person name="Lee S."/>
            <person name="Choi C."/>
        </authorList>
    </citation>
    <scope>NUCLEOTIDE SEQUENCE [LARGE SCALE GENOMIC DNA]</scope>
    <source>
        <strain evidence="3 4">NCCP 15909</strain>
    </source>
</reference>
<protein>
    <recommendedName>
        <fullName evidence="5">PD-(D/E)XK endonuclease-like domain-containing protein</fullName>
    </recommendedName>
</protein>
<evidence type="ECO:0008006" key="5">
    <source>
        <dbReference type="Google" id="ProtNLM"/>
    </source>
</evidence>
<feature type="coiled-coil region" evidence="1">
    <location>
        <begin position="93"/>
        <end position="120"/>
    </location>
</feature>
<keyword evidence="2" id="KW-0472">Membrane</keyword>
<dbReference type="EMBL" id="CP041979">
    <property type="protein sequence ID" value="QHH91474.1"/>
    <property type="molecule type" value="Genomic_DNA"/>
</dbReference>
<evidence type="ECO:0000256" key="1">
    <source>
        <dbReference type="SAM" id="Coils"/>
    </source>
</evidence>
<keyword evidence="4" id="KW-1185">Reference proteome</keyword>
<evidence type="ECO:0000313" key="3">
    <source>
        <dbReference type="EMBL" id="QHH91474.1"/>
    </source>
</evidence>
<evidence type="ECO:0000256" key="2">
    <source>
        <dbReference type="SAM" id="Phobius"/>
    </source>
</evidence>
<dbReference type="RefSeq" id="WP_049111133.1">
    <property type="nucleotide sequence ID" value="NZ_JBNTKW010000020.1"/>
</dbReference>
<keyword evidence="1" id="KW-0175">Coiled coil</keyword>
<feature type="transmembrane region" description="Helical" evidence="2">
    <location>
        <begin position="218"/>
        <end position="240"/>
    </location>
</feature>
<proteinExistence type="predicted"/>
<accession>A0ABX6I9I5</accession>
<keyword evidence="2" id="KW-1133">Transmembrane helix</keyword>
<organism evidence="3 4">
    <name type="scientific">Bacillus pacificus</name>
    <dbReference type="NCBI Taxonomy" id="2026187"/>
    <lineage>
        <taxon>Bacteria</taxon>
        <taxon>Bacillati</taxon>
        <taxon>Bacillota</taxon>
        <taxon>Bacilli</taxon>
        <taxon>Bacillales</taxon>
        <taxon>Bacillaceae</taxon>
        <taxon>Bacillus</taxon>
        <taxon>Bacillus cereus group</taxon>
    </lineage>
</organism>
<keyword evidence="2" id="KW-0812">Transmembrane</keyword>
<name>A0ABX6I9I5_9BACI</name>
<dbReference type="Proteomes" id="UP000464796">
    <property type="component" value="Chromosome"/>
</dbReference>
<gene>
    <name evidence="3" type="ORF">FPL01_24495</name>
</gene>
<evidence type="ECO:0000313" key="4">
    <source>
        <dbReference type="Proteomes" id="UP000464796"/>
    </source>
</evidence>